<dbReference type="CDD" id="cd01700">
    <property type="entry name" value="PolY_Pol_V_umuC"/>
    <property type="match status" value="1"/>
</dbReference>
<dbReference type="PANTHER" id="PTHR11076">
    <property type="entry name" value="DNA REPAIR POLYMERASE UMUC / TRANSFERASE FAMILY MEMBER"/>
    <property type="match status" value="1"/>
</dbReference>
<dbReference type="GO" id="GO:0042276">
    <property type="term" value="P:error-prone translesion synthesis"/>
    <property type="evidence" value="ECO:0007669"/>
    <property type="project" value="TreeGrafter"/>
</dbReference>
<dbReference type="InterPro" id="IPR001126">
    <property type="entry name" value="UmuC"/>
</dbReference>
<evidence type="ECO:0000259" key="7">
    <source>
        <dbReference type="PROSITE" id="PS50173"/>
    </source>
</evidence>
<dbReference type="AlphaFoldDB" id="J0X145"/>
<evidence type="ECO:0000256" key="3">
    <source>
        <dbReference type="ARBA" id="ARBA00023199"/>
    </source>
</evidence>
<dbReference type="HOGENOM" id="CLU_012348_3_0_11"/>
<reference evidence="8 9" key="1">
    <citation type="submission" date="2012-01" db="EMBL/GenBank/DDBJ databases">
        <title>The Genome Sequence of Scardovia wiggsiae F0424.</title>
        <authorList>
            <consortium name="The Broad Institute Genome Sequencing Platform"/>
            <person name="Earl A."/>
            <person name="Ward D."/>
            <person name="Feldgarden M."/>
            <person name="Gevers D."/>
            <person name="Izard J."/>
            <person name="Ganesan A."/>
            <person name="Baranova O.V."/>
            <person name="Blanton J.M."/>
            <person name="Tanner A.C."/>
            <person name="Mathney J."/>
            <person name="Dewhirst F.E."/>
            <person name="Young S.K."/>
            <person name="Zeng Q."/>
            <person name="Gargeya S."/>
            <person name="Fitzgerald M."/>
            <person name="Haas B."/>
            <person name="Abouelleil A."/>
            <person name="Alvarado L."/>
            <person name="Arachchi H.M."/>
            <person name="Berlin A."/>
            <person name="Chapman S.B."/>
            <person name="Gearin G."/>
            <person name="Goldberg J."/>
            <person name="Griggs A."/>
            <person name="Gujja S."/>
            <person name="Hansen M."/>
            <person name="Heiman D."/>
            <person name="Howarth C."/>
            <person name="Larimer J."/>
            <person name="Lui A."/>
            <person name="MacDonald P.J.P."/>
            <person name="McCowen C."/>
            <person name="Montmayeur A."/>
            <person name="Murphy C."/>
            <person name="Neiman D."/>
            <person name="Pearson M."/>
            <person name="Priest M."/>
            <person name="Roberts A."/>
            <person name="Saif S."/>
            <person name="Shea T."/>
            <person name="Sisk P."/>
            <person name="Stolte C."/>
            <person name="Sykes S."/>
            <person name="Wortman J."/>
            <person name="Nusbaum C."/>
            <person name="Birren B."/>
        </authorList>
    </citation>
    <scope>NUCLEOTIDE SEQUENCE [LARGE SCALE GENOMIC DNA]</scope>
    <source>
        <strain evidence="8 9">F0424</strain>
    </source>
</reference>
<dbReference type="OrthoDB" id="9808813at2"/>
<dbReference type="RefSeq" id="WP_007147391.1">
    <property type="nucleotide sequence ID" value="NZ_AKCI01000001.1"/>
</dbReference>
<evidence type="ECO:0000256" key="5">
    <source>
        <dbReference type="ARBA" id="ARBA00023236"/>
    </source>
</evidence>
<dbReference type="GO" id="GO:0003887">
    <property type="term" value="F:DNA-directed DNA polymerase activity"/>
    <property type="evidence" value="ECO:0007669"/>
    <property type="project" value="TreeGrafter"/>
</dbReference>
<dbReference type="GO" id="GO:0009432">
    <property type="term" value="P:SOS response"/>
    <property type="evidence" value="ECO:0007669"/>
    <property type="project" value="UniProtKB-KW"/>
</dbReference>
<protein>
    <recommendedName>
        <fullName evidence="7">UmuC domain-containing protein</fullName>
    </recommendedName>
</protein>
<keyword evidence="3" id="KW-0741">SOS mutagenesis</keyword>
<sequence>MACNRYNSVILADANSFFASCERVFDPSLNGKPIVVLSNNDGCVVARSSEARALGIGMCTPWFAIKEDAARKGVIARSSNYELYASLSHRMMSVMRSFFPGQEVYSIDECFLTNPCTDDAASISTCIRMRKAILQGIGIPVSIGIAPTKTLAKIVNHWAKSHPATHGVLSWSQVSADILQRTPVSDVWGVGRHLSSKLMSHDILTAADLGNSDPETIRHQYSISVERTVLELRGIPCIPEENTDDTVEGARKAQIMYSRMFGQPVRGYSTLCQALSVYAQKAAHRLKRQGSLCGAVSIFCATGHRRHSRSTSSHAWNTCILDSPTDNPITISQAACETARTVVDPDACYARAGITLHKLVSKSSYNLLDADTPLKGTEKLGNTLDLITGRFGPMSAGIGYGGIRGTGRYSSDTGSPWAMKRTMLSKRCTTRWSEMAVVKAD</sequence>
<dbReference type="STRING" id="857290.HMPREF9156_00323"/>
<dbReference type="Gene3D" id="3.40.1170.60">
    <property type="match status" value="1"/>
</dbReference>
<dbReference type="eggNOG" id="COG0389">
    <property type="taxonomic scope" value="Bacteria"/>
</dbReference>
<dbReference type="GO" id="GO:0006281">
    <property type="term" value="P:DNA repair"/>
    <property type="evidence" value="ECO:0007669"/>
    <property type="project" value="UniProtKB-KW"/>
</dbReference>
<dbReference type="EMBL" id="AGZS01000001">
    <property type="protein sequence ID" value="EJD65559.1"/>
    <property type="molecule type" value="Genomic_DNA"/>
</dbReference>
<comment type="similarity">
    <text evidence="1">Belongs to the DNA polymerase type-Y family.</text>
</comment>
<dbReference type="InterPro" id="IPR050116">
    <property type="entry name" value="DNA_polymerase-Y"/>
</dbReference>
<keyword evidence="9" id="KW-1185">Reference proteome</keyword>
<dbReference type="PROSITE" id="PS50173">
    <property type="entry name" value="UMUC"/>
    <property type="match status" value="1"/>
</dbReference>
<dbReference type="GO" id="GO:0005829">
    <property type="term" value="C:cytosol"/>
    <property type="evidence" value="ECO:0007669"/>
    <property type="project" value="TreeGrafter"/>
</dbReference>
<dbReference type="InterPro" id="IPR043128">
    <property type="entry name" value="Rev_trsase/Diguanyl_cyclase"/>
</dbReference>
<feature type="domain" description="UmuC" evidence="7">
    <location>
        <begin position="9"/>
        <end position="191"/>
    </location>
</feature>
<dbReference type="Pfam" id="PF11799">
    <property type="entry name" value="IMS_C"/>
    <property type="match status" value="1"/>
</dbReference>
<comment type="function">
    <text evidence="6">Poorly processive, error-prone DNA polymerase involved in untargeted mutagenesis. Copies undamaged DNA at stalled replication forks, which arise in vivo from mismatched or misaligned primer ends. These misaligned primers can be extended by PolIV. Exhibits no 3'-5' exonuclease (proofreading) activity. May be involved in translesional synthesis, in conjunction with the beta clamp from PolIII.</text>
</comment>
<evidence type="ECO:0000313" key="9">
    <source>
        <dbReference type="Proteomes" id="UP000006415"/>
    </source>
</evidence>
<gene>
    <name evidence="8" type="ORF">HMPREF9156_00323</name>
</gene>
<evidence type="ECO:0000256" key="2">
    <source>
        <dbReference type="ARBA" id="ARBA00022763"/>
    </source>
</evidence>
<dbReference type="SUPFAM" id="SSF56672">
    <property type="entry name" value="DNA/RNA polymerases"/>
    <property type="match status" value="1"/>
</dbReference>
<dbReference type="Pfam" id="PF13438">
    <property type="entry name" value="DUF4113"/>
    <property type="match status" value="1"/>
</dbReference>
<dbReference type="Proteomes" id="UP000006415">
    <property type="component" value="Unassembled WGS sequence"/>
</dbReference>
<evidence type="ECO:0000256" key="4">
    <source>
        <dbReference type="ARBA" id="ARBA00023204"/>
    </source>
</evidence>
<keyword evidence="2" id="KW-0227">DNA damage</keyword>
<accession>J0X145</accession>
<dbReference type="PANTHER" id="PTHR11076:SF34">
    <property type="entry name" value="PROTEIN UMUC"/>
    <property type="match status" value="1"/>
</dbReference>
<dbReference type="Pfam" id="PF00817">
    <property type="entry name" value="IMS"/>
    <property type="match status" value="1"/>
</dbReference>
<keyword evidence="4" id="KW-0234">DNA repair</keyword>
<comment type="caution">
    <text evidence="8">The sequence shown here is derived from an EMBL/GenBank/DDBJ whole genome shotgun (WGS) entry which is preliminary data.</text>
</comment>
<dbReference type="Gene3D" id="1.10.150.20">
    <property type="entry name" value="5' to 3' exonuclease, C-terminal subdomain"/>
    <property type="match status" value="1"/>
</dbReference>
<dbReference type="GO" id="GO:0003684">
    <property type="term" value="F:damaged DNA binding"/>
    <property type="evidence" value="ECO:0007669"/>
    <property type="project" value="InterPro"/>
</dbReference>
<keyword evidence="5" id="KW-0742">SOS response</keyword>
<evidence type="ECO:0000256" key="6">
    <source>
        <dbReference type="ARBA" id="ARBA00025589"/>
    </source>
</evidence>
<dbReference type="Gene3D" id="3.30.70.270">
    <property type="match status" value="1"/>
</dbReference>
<dbReference type="InterPro" id="IPR025188">
    <property type="entry name" value="DUF4113"/>
</dbReference>
<dbReference type="InterPro" id="IPR043502">
    <property type="entry name" value="DNA/RNA_pol_sf"/>
</dbReference>
<dbReference type="InterPro" id="IPR017961">
    <property type="entry name" value="DNA_pol_Y-fam_little_finger"/>
</dbReference>
<evidence type="ECO:0000313" key="8">
    <source>
        <dbReference type="EMBL" id="EJD65559.1"/>
    </source>
</evidence>
<organism evidence="8 9">
    <name type="scientific">Scardovia wiggsiae F0424</name>
    <dbReference type="NCBI Taxonomy" id="857290"/>
    <lineage>
        <taxon>Bacteria</taxon>
        <taxon>Bacillati</taxon>
        <taxon>Actinomycetota</taxon>
        <taxon>Actinomycetes</taxon>
        <taxon>Bifidobacteriales</taxon>
        <taxon>Bifidobacteriaceae</taxon>
        <taxon>Scardovia</taxon>
    </lineage>
</organism>
<proteinExistence type="inferred from homology"/>
<name>J0X145_9BIFI</name>
<evidence type="ECO:0000256" key="1">
    <source>
        <dbReference type="ARBA" id="ARBA00010945"/>
    </source>
</evidence>